<organism evidence="1 2">
    <name type="scientific">Panicum hallii var. hallii</name>
    <dbReference type="NCBI Taxonomy" id="1504633"/>
    <lineage>
        <taxon>Eukaryota</taxon>
        <taxon>Viridiplantae</taxon>
        <taxon>Streptophyta</taxon>
        <taxon>Embryophyta</taxon>
        <taxon>Tracheophyta</taxon>
        <taxon>Spermatophyta</taxon>
        <taxon>Magnoliopsida</taxon>
        <taxon>Liliopsida</taxon>
        <taxon>Poales</taxon>
        <taxon>Poaceae</taxon>
        <taxon>PACMAD clade</taxon>
        <taxon>Panicoideae</taxon>
        <taxon>Panicodae</taxon>
        <taxon>Paniceae</taxon>
        <taxon>Panicinae</taxon>
        <taxon>Panicum</taxon>
        <taxon>Panicum sect. Panicum</taxon>
    </lineage>
</organism>
<dbReference type="EMBL" id="CM009757">
    <property type="protein sequence ID" value="PUZ37536.1"/>
    <property type="molecule type" value="Genomic_DNA"/>
</dbReference>
<accession>A0A2T7C2H0</accession>
<proteinExistence type="predicted"/>
<protein>
    <submittedName>
        <fullName evidence="1">Uncharacterized protein</fullName>
    </submittedName>
</protein>
<reference evidence="1 2" key="1">
    <citation type="submission" date="2018-04" db="EMBL/GenBank/DDBJ databases">
        <title>WGS assembly of Panicum hallii var. hallii HAL2.</title>
        <authorList>
            <person name="Lovell J."/>
            <person name="Jenkins J."/>
            <person name="Lowry D."/>
            <person name="Mamidi S."/>
            <person name="Sreedasyam A."/>
            <person name="Weng X."/>
            <person name="Barry K."/>
            <person name="Bonette J."/>
            <person name="Campitelli B."/>
            <person name="Daum C."/>
            <person name="Gordon S."/>
            <person name="Gould B."/>
            <person name="Lipzen A."/>
            <person name="MacQueen A."/>
            <person name="Palacio-Mejia J."/>
            <person name="Plott C."/>
            <person name="Shakirov E."/>
            <person name="Shu S."/>
            <person name="Yoshinaga Y."/>
            <person name="Zane M."/>
            <person name="Rokhsar D."/>
            <person name="Grimwood J."/>
            <person name="Schmutz J."/>
            <person name="Juenger T."/>
        </authorList>
    </citation>
    <scope>NUCLEOTIDE SEQUENCE [LARGE SCALE GENOMIC DNA]</scope>
    <source>
        <strain evidence="2">cv. HAL2</strain>
    </source>
</reference>
<keyword evidence="2" id="KW-1185">Reference proteome</keyword>
<dbReference type="Proteomes" id="UP000244336">
    <property type="component" value="Chromosome 9"/>
</dbReference>
<evidence type="ECO:0000313" key="1">
    <source>
        <dbReference type="EMBL" id="PUZ37536.1"/>
    </source>
</evidence>
<sequence>MGRQSGVPESRSGVRRGQIRGLQECRPRLLLRGMGTVGGRLPLEALRQVRVRLSLLLLARAAVGSSTGRDGRAQVRLLLLTVEKVHLTTSSSSGICGAWVGSRCFTATFIENTLEWW</sequence>
<dbReference type="Gramene" id="PUZ37536">
    <property type="protein sequence ID" value="PUZ37536"/>
    <property type="gene ID" value="GQ55_9G127500"/>
</dbReference>
<evidence type="ECO:0000313" key="2">
    <source>
        <dbReference type="Proteomes" id="UP000244336"/>
    </source>
</evidence>
<dbReference type="AlphaFoldDB" id="A0A2T7C2H0"/>
<gene>
    <name evidence="1" type="ORF">GQ55_9G127500</name>
</gene>
<name>A0A2T7C2H0_9POAL</name>